<protein>
    <submittedName>
        <fullName evidence="2">Uncharacterized protein</fullName>
    </submittedName>
</protein>
<dbReference type="AlphaFoldDB" id="A0A0A9DPM5"/>
<reference evidence="2" key="1">
    <citation type="submission" date="2014-09" db="EMBL/GenBank/DDBJ databases">
        <authorList>
            <person name="Magalhaes I.L.F."/>
            <person name="Oliveira U."/>
            <person name="Santos F.R."/>
            <person name="Vidigal T.H.D.A."/>
            <person name="Brescovit A.D."/>
            <person name="Santos A.J."/>
        </authorList>
    </citation>
    <scope>NUCLEOTIDE SEQUENCE</scope>
    <source>
        <tissue evidence="2">Shoot tissue taken approximately 20 cm above the soil surface</tissue>
    </source>
</reference>
<reference evidence="2" key="2">
    <citation type="journal article" date="2015" name="Data Brief">
        <title>Shoot transcriptome of the giant reed, Arundo donax.</title>
        <authorList>
            <person name="Barrero R.A."/>
            <person name="Guerrero F.D."/>
            <person name="Moolhuijzen P."/>
            <person name="Goolsby J.A."/>
            <person name="Tidwell J."/>
            <person name="Bellgard S.E."/>
            <person name="Bellgard M.I."/>
        </authorList>
    </citation>
    <scope>NUCLEOTIDE SEQUENCE</scope>
    <source>
        <tissue evidence="2">Shoot tissue taken approximately 20 cm above the soil surface</tissue>
    </source>
</reference>
<keyword evidence="1" id="KW-0472">Membrane</keyword>
<keyword evidence="1" id="KW-1133">Transmembrane helix</keyword>
<proteinExistence type="predicted"/>
<accession>A0A0A9DPM5</accession>
<dbReference type="EMBL" id="GBRH01207356">
    <property type="protein sequence ID" value="JAD90539.1"/>
    <property type="molecule type" value="Transcribed_RNA"/>
</dbReference>
<name>A0A0A9DPM5_ARUDO</name>
<organism evidence="2">
    <name type="scientific">Arundo donax</name>
    <name type="common">Giant reed</name>
    <name type="synonym">Donax arundinaceus</name>
    <dbReference type="NCBI Taxonomy" id="35708"/>
    <lineage>
        <taxon>Eukaryota</taxon>
        <taxon>Viridiplantae</taxon>
        <taxon>Streptophyta</taxon>
        <taxon>Embryophyta</taxon>
        <taxon>Tracheophyta</taxon>
        <taxon>Spermatophyta</taxon>
        <taxon>Magnoliopsida</taxon>
        <taxon>Liliopsida</taxon>
        <taxon>Poales</taxon>
        <taxon>Poaceae</taxon>
        <taxon>PACMAD clade</taxon>
        <taxon>Arundinoideae</taxon>
        <taxon>Arundineae</taxon>
        <taxon>Arundo</taxon>
    </lineage>
</organism>
<sequence>MIVLVLPVHLIQHCHQFCHLVLKFLLLCSRKLRCCIGSRFLRGRGYTLTFWTSLSLFAICVSIFALFFLSFLLNILPNVHDLIEQFLCCLQIP</sequence>
<keyword evidence="1" id="KW-0812">Transmembrane</keyword>
<evidence type="ECO:0000256" key="1">
    <source>
        <dbReference type="SAM" id="Phobius"/>
    </source>
</evidence>
<evidence type="ECO:0000313" key="2">
    <source>
        <dbReference type="EMBL" id="JAD90539.1"/>
    </source>
</evidence>
<feature type="transmembrane region" description="Helical" evidence="1">
    <location>
        <begin position="48"/>
        <end position="73"/>
    </location>
</feature>